<organism evidence="7 8">
    <name type="scientific">Fusibacter paucivorans</name>
    <dbReference type="NCBI Taxonomy" id="76009"/>
    <lineage>
        <taxon>Bacteria</taxon>
        <taxon>Bacillati</taxon>
        <taxon>Bacillota</taxon>
        <taxon>Clostridia</taxon>
        <taxon>Eubacteriales</taxon>
        <taxon>Eubacteriales Family XII. Incertae Sedis</taxon>
        <taxon>Fusibacter</taxon>
    </lineage>
</organism>
<evidence type="ECO:0000313" key="7">
    <source>
        <dbReference type="EMBL" id="MBS7526480.1"/>
    </source>
</evidence>
<dbReference type="PROSITE" id="PS51462">
    <property type="entry name" value="NUDIX"/>
    <property type="match status" value="1"/>
</dbReference>
<evidence type="ECO:0000256" key="1">
    <source>
        <dbReference type="ARBA" id="ARBA00001946"/>
    </source>
</evidence>
<dbReference type="InterPro" id="IPR020084">
    <property type="entry name" value="NUDIX_hydrolase_CS"/>
</dbReference>
<dbReference type="CDD" id="cd03674">
    <property type="entry name" value="NUDIX_Hydrolase"/>
    <property type="match status" value="1"/>
</dbReference>
<evidence type="ECO:0000259" key="6">
    <source>
        <dbReference type="PROSITE" id="PS51462"/>
    </source>
</evidence>
<protein>
    <submittedName>
        <fullName evidence="7">NUDIX hydrolase</fullName>
    </submittedName>
</protein>
<name>A0ABS5PMS0_9FIRM</name>
<evidence type="ECO:0000256" key="4">
    <source>
        <dbReference type="ARBA" id="ARBA00022801"/>
    </source>
</evidence>
<feature type="domain" description="Nudix hydrolase" evidence="6">
    <location>
        <begin position="71"/>
        <end position="208"/>
    </location>
</feature>
<evidence type="ECO:0000256" key="5">
    <source>
        <dbReference type="ARBA" id="ARBA00022842"/>
    </source>
</evidence>
<keyword evidence="5" id="KW-0460">Magnesium</keyword>
<comment type="caution">
    <text evidence="7">The sequence shown here is derived from an EMBL/GenBank/DDBJ whole genome shotgun (WGS) entry which is preliminary data.</text>
</comment>
<dbReference type="RefSeq" id="WP_213236338.1">
    <property type="nucleotide sequence ID" value="NZ_JAHBCL010000010.1"/>
</dbReference>
<reference evidence="7 8" key="1">
    <citation type="submission" date="2021-05" db="EMBL/GenBank/DDBJ databases">
        <title>Fusibacter ferrireducens sp. nov., an anaerobic, sulfur- and Fe-reducing bacterium isolated from the mangrove sediment.</title>
        <authorList>
            <person name="Qiu D."/>
        </authorList>
    </citation>
    <scope>NUCLEOTIDE SEQUENCE [LARGE SCALE GENOMIC DNA]</scope>
    <source>
        <strain evidence="7 8">DSM 12116</strain>
    </source>
</reference>
<dbReference type="Gene3D" id="3.90.79.10">
    <property type="entry name" value="Nucleoside Triphosphate Pyrophosphohydrolase"/>
    <property type="match status" value="1"/>
</dbReference>
<evidence type="ECO:0000256" key="3">
    <source>
        <dbReference type="ARBA" id="ARBA00022723"/>
    </source>
</evidence>
<comment type="similarity">
    <text evidence="2">Belongs to the Nudix hydrolase family.</text>
</comment>
<dbReference type="SUPFAM" id="SSF55811">
    <property type="entry name" value="Nudix"/>
    <property type="match status" value="1"/>
</dbReference>
<gene>
    <name evidence="7" type="ORF">KHM83_07300</name>
</gene>
<dbReference type="InterPro" id="IPR015797">
    <property type="entry name" value="NUDIX_hydrolase-like_dom_sf"/>
</dbReference>
<accession>A0ABS5PMS0</accession>
<dbReference type="PANTHER" id="PTHR43758:SF8">
    <property type="entry name" value="8-OXO-DGTP DIPHOSPHATASE YTKD-RELATED"/>
    <property type="match status" value="1"/>
</dbReference>
<dbReference type="Proteomes" id="UP000746471">
    <property type="component" value="Unassembled WGS sequence"/>
</dbReference>
<evidence type="ECO:0000313" key="8">
    <source>
        <dbReference type="Proteomes" id="UP000746471"/>
    </source>
</evidence>
<sequence length="210" mass="24081">MQKYETDANALLKAAETNRAEGMQPSEPYRVELINMLENHLPAYDDEAVAKKRIITFLKETQQPFGKTNLAGHITASAWLINSAGTEVLLTHHYKLNRWLQLGGHTEIGETIIEAARREALEESGLTDIQLVSDAIFDLDVHEIPTYRMTPSHIHYDIRFMFMADSKAKTTVNRESKQLKWIPIDQVAIYTREWSVLRMVQKTPGFLKNK</sequence>
<keyword evidence="8" id="KW-1185">Reference proteome</keyword>
<dbReference type="PROSITE" id="PS00893">
    <property type="entry name" value="NUDIX_BOX"/>
    <property type="match status" value="1"/>
</dbReference>
<dbReference type="PANTHER" id="PTHR43758">
    <property type="entry name" value="7,8-DIHYDRO-8-OXOGUANINE TRIPHOSPHATASE"/>
    <property type="match status" value="1"/>
</dbReference>
<dbReference type="InterPro" id="IPR000086">
    <property type="entry name" value="NUDIX_hydrolase_dom"/>
</dbReference>
<dbReference type="EMBL" id="JAHBCL010000010">
    <property type="protein sequence ID" value="MBS7526480.1"/>
    <property type="molecule type" value="Genomic_DNA"/>
</dbReference>
<dbReference type="Pfam" id="PF00293">
    <property type="entry name" value="NUDIX"/>
    <property type="match status" value="1"/>
</dbReference>
<proteinExistence type="inferred from homology"/>
<evidence type="ECO:0000256" key="2">
    <source>
        <dbReference type="ARBA" id="ARBA00005582"/>
    </source>
</evidence>
<keyword evidence="4 7" id="KW-0378">Hydrolase</keyword>
<keyword evidence="3" id="KW-0479">Metal-binding</keyword>
<comment type="cofactor">
    <cofactor evidence="1">
        <name>Mg(2+)</name>
        <dbReference type="ChEBI" id="CHEBI:18420"/>
    </cofactor>
</comment>
<dbReference type="GO" id="GO:0016787">
    <property type="term" value="F:hydrolase activity"/>
    <property type="evidence" value="ECO:0007669"/>
    <property type="project" value="UniProtKB-KW"/>
</dbReference>